<accession>A0AAV7PU40</accession>
<dbReference type="EMBL" id="JANPWB010000011">
    <property type="protein sequence ID" value="KAJ1131414.1"/>
    <property type="molecule type" value="Genomic_DNA"/>
</dbReference>
<protein>
    <submittedName>
        <fullName evidence="2">Uncharacterized protein</fullName>
    </submittedName>
</protein>
<reference evidence="2" key="1">
    <citation type="journal article" date="2022" name="bioRxiv">
        <title>Sequencing and chromosome-scale assembly of the giantPleurodeles waltlgenome.</title>
        <authorList>
            <person name="Brown T."/>
            <person name="Elewa A."/>
            <person name="Iarovenko S."/>
            <person name="Subramanian E."/>
            <person name="Araus A.J."/>
            <person name="Petzold A."/>
            <person name="Susuki M."/>
            <person name="Suzuki K.-i.T."/>
            <person name="Hayashi T."/>
            <person name="Toyoda A."/>
            <person name="Oliveira C."/>
            <person name="Osipova E."/>
            <person name="Leigh N.D."/>
            <person name="Simon A."/>
            <person name="Yun M.H."/>
        </authorList>
    </citation>
    <scope>NUCLEOTIDE SEQUENCE</scope>
    <source>
        <strain evidence="2">20211129_DDA</strain>
        <tissue evidence="2">Liver</tissue>
    </source>
</reference>
<evidence type="ECO:0000313" key="2">
    <source>
        <dbReference type="EMBL" id="KAJ1131414.1"/>
    </source>
</evidence>
<name>A0AAV7PU40_PLEWA</name>
<proteinExistence type="predicted"/>
<organism evidence="2 3">
    <name type="scientific">Pleurodeles waltl</name>
    <name type="common">Iberian ribbed newt</name>
    <dbReference type="NCBI Taxonomy" id="8319"/>
    <lineage>
        <taxon>Eukaryota</taxon>
        <taxon>Metazoa</taxon>
        <taxon>Chordata</taxon>
        <taxon>Craniata</taxon>
        <taxon>Vertebrata</taxon>
        <taxon>Euteleostomi</taxon>
        <taxon>Amphibia</taxon>
        <taxon>Batrachia</taxon>
        <taxon>Caudata</taxon>
        <taxon>Salamandroidea</taxon>
        <taxon>Salamandridae</taxon>
        <taxon>Pleurodelinae</taxon>
        <taxon>Pleurodeles</taxon>
    </lineage>
</organism>
<dbReference type="Proteomes" id="UP001066276">
    <property type="component" value="Chromosome 7"/>
</dbReference>
<sequence>MKTEVEQDAAGADGEEDEEEEDAETEEEIAKGGDAGERNSDIGEEEPQDEGLGNSRGDPTEGQGSPEKEQLCHVPGGVWLQQVRSCLKHKIRAILGREEGGEGE</sequence>
<comment type="caution">
    <text evidence="2">The sequence shown here is derived from an EMBL/GenBank/DDBJ whole genome shotgun (WGS) entry which is preliminary data.</text>
</comment>
<feature type="region of interest" description="Disordered" evidence="1">
    <location>
        <begin position="1"/>
        <end position="73"/>
    </location>
</feature>
<feature type="compositionally biased region" description="Acidic residues" evidence="1">
    <location>
        <begin position="13"/>
        <end position="27"/>
    </location>
</feature>
<gene>
    <name evidence="2" type="ORF">NDU88_009751</name>
</gene>
<evidence type="ECO:0000313" key="3">
    <source>
        <dbReference type="Proteomes" id="UP001066276"/>
    </source>
</evidence>
<keyword evidence="3" id="KW-1185">Reference proteome</keyword>
<dbReference type="AlphaFoldDB" id="A0AAV7PU40"/>
<feature type="compositionally biased region" description="Basic and acidic residues" evidence="1">
    <location>
        <begin position="28"/>
        <end position="41"/>
    </location>
</feature>
<evidence type="ECO:0000256" key="1">
    <source>
        <dbReference type="SAM" id="MobiDB-lite"/>
    </source>
</evidence>